<keyword evidence="1" id="KW-0808">Transferase</keyword>
<evidence type="ECO:0000313" key="2">
    <source>
        <dbReference type="Proteomes" id="UP000254978"/>
    </source>
</evidence>
<sequence length="407" mass="42489">MSRLAAVDAQSYWLSAKIPNDQVLVYVFDGAPAAGPVLAQVRRRAAVCHDLRLRIFDEHPALAPRWVFADVPAFVEHGGMTWGACLHAVTMLGEQSLDPREAAWRLHVFTPVDGAPGASGAATVVALQMSHALADGTRSAALAGWLFGRAEPVAPVIVGRRGSLLARSVTAARAHRQQLRDVAAGVLMPPPAPRPPLLSNAAPAGRRHGRTLLRTRSALHGPTVTVAALSAVGTALAGYLGERGADVSQLAAEVPMAHSGNRAARNHFGNVGVGLYPGQPDRHALIAADLAAARARADHPAALAARRSFAAVPAPLLRWGVQQFDPSVRPAAVTGNTVVTSVNRGPADLFFGAARVLFTAGYPGLSPMMSLVHGVHGLGDVVAISVHGAESVGDIDDYVDRLDHALS</sequence>
<dbReference type="AlphaFoldDB" id="A0A378TJA4"/>
<keyword evidence="1" id="KW-0012">Acyltransferase</keyword>
<dbReference type="GO" id="GO:0016746">
    <property type="term" value="F:acyltransferase activity"/>
    <property type="evidence" value="ECO:0007669"/>
    <property type="project" value="UniProtKB-KW"/>
</dbReference>
<keyword evidence="2" id="KW-1185">Reference proteome</keyword>
<accession>A0A378TJA4</accession>
<protein>
    <submittedName>
        <fullName evidence="1">Acyltransferase, WS/DGAT/MGAT</fullName>
    </submittedName>
</protein>
<dbReference type="Proteomes" id="UP000254978">
    <property type="component" value="Unassembled WGS sequence"/>
</dbReference>
<organism evidence="1 2">
    <name type="scientific">Mycolicibacterium tokaiense</name>
    <dbReference type="NCBI Taxonomy" id="39695"/>
    <lineage>
        <taxon>Bacteria</taxon>
        <taxon>Bacillati</taxon>
        <taxon>Actinomycetota</taxon>
        <taxon>Actinomycetes</taxon>
        <taxon>Mycobacteriales</taxon>
        <taxon>Mycobacteriaceae</taxon>
        <taxon>Mycolicibacterium</taxon>
    </lineage>
</organism>
<proteinExistence type="predicted"/>
<dbReference type="RefSeq" id="WP_115279900.1">
    <property type="nucleotide sequence ID" value="NZ_AP022600.1"/>
</dbReference>
<reference evidence="1 2" key="1">
    <citation type="submission" date="2018-06" db="EMBL/GenBank/DDBJ databases">
        <authorList>
            <consortium name="Pathogen Informatics"/>
            <person name="Doyle S."/>
        </authorList>
    </citation>
    <scope>NUCLEOTIDE SEQUENCE [LARGE SCALE GENOMIC DNA]</scope>
    <source>
        <strain evidence="1 2">NCTC10821</strain>
    </source>
</reference>
<name>A0A378TJA4_9MYCO</name>
<dbReference type="OrthoDB" id="4370976at2"/>
<dbReference type="EMBL" id="UGQT01000001">
    <property type="protein sequence ID" value="STZ60829.1"/>
    <property type="molecule type" value="Genomic_DNA"/>
</dbReference>
<gene>
    <name evidence="1" type="ORF">NCTC10821_04373</name>
</gene>
<evidence type="ECO:0000313" key="1">
    <source>
        <dbReference type="EMBL" id="STZ60829.1"/>
    </source>
</evidence>